<dbReference type="AlphaFoldDB" id="A0A428WG27"/>
<organism evidence="3 4">
    <name type="scientific">Amycolatopsis balhimycina DSM 5908</name>
    <dbReference type="NCBI Taxonomy" id="1081091"/>
    <lineage>
        <taxon>Bacteria</taxon>
        <taxon>Bacillati</taxon>
        <taxon>Actinomycetota</taxon>
        <taxon>Actinomycetes</taxon>
        <taxon>Pseudonocardiales</taxon>
        <taxon>Pseudonocardiaceae</taxon>
        <taxon>Amycolatopsis</taxon>
    </lineage>
</organism>
<dbReference type="InterPro" id="IPR027304">
    <property type="entry name" value="Trigger_fact/SurA_dom_sf"/>
</dbReference>
<evidence type="ECO:0000313" key="3">
    <source>
        <dbReference type="EMBL" id="RSM42017.1"/>
    </source>
</evidence>
<evidence type="ECO:0000256" key="2">
    <source>
        <dbReference type="SAM" id="SignalP"/>
    </source>
</evidence>
<accession>A0A428WG27</accession>
<keyword evidence="2" id="KW-0732">Signal</keyword>
<keyword evidence="4" id="KW-1185">Reference proteome</keyword>
<evidence type="ECO:0008006" key="5">
    <source>
        <dbReference type="Google" id="ProtNLM"/>
    </source>
</evidence>
<feature type="region of interest" description="Disordered" evidence="1">
    <location>
        <begin position="331"/>
        <end position="350"/>
    </location>
</feature>
<gene>
    <name evidence="3" type="ORF">DMA12_22465</name>
</gene>
<protein>
    <recommendedName>
        <fullName evidence="5">PpiC domain-containing protein</fullName>
    </recommendedName>
</protein>
<dbReference type="Proteomes" id="UP000286716">
    <property type="component" value="Unassembled WGS sequence"/>
</dbReference>
<comment type="caution">
    <text evidence="3">The sequence shown here is derived from an EMBL/GenBank/DDBJ whole genome shotgun (WGS) entry which is preliminary data.</text>
</comment>
<evidence type="ECO:0000313" key="4">
    <source>
        <dbReference type="Proteomes" id="UP000286716"/>
    </source>
</evidence>
<evidence type="ECO:0000256" key="1">
    <source>
        <dbReference type="SAM" id="MobiDB-lite"/>
    </source>
</evidence>
<sequence>MRIMGRPRALVAVVAGALLLAGCGSGPSQVGAAVIIGDRSISVDQVQNLIDKAVREQPYARKLASEHKLDVVGRAVVSQLVLHELLAEATEKHGITPNYAQIDTQLANDPLNGPVPADASDETQAVNQVVARARDHREELTDTYLAQALTDKILPNLSVGFDYTSIGVVADPGTGVTPQGAEAKKAAFDLARQFAADPAAATKRIGSDLQYLTALRQQSGNPETVPGFVGAGNVVPAAQAGTLATTPLFGSTTGSAVVMPFPGQESAWLVAVIRQRTDDKPVATEKAPELDASTKTAIGMRQLQPLFDELGVRVNKRYGVWDAVAMNVAPSADGSQGTVLSPGGSGRTQQ</sequence>
<feature type="signal peptide" evidence="2">
    <location>
        <begin position="1"/>
        <end position="32"/>
    </location>
</feature>
<dbReference type="PROSITE" id="PS51257">
    <property type="entry name" value="PROKAR_LIPOPROTEIN"/>
    <property type="match status" value="1"/>
</dbReference>
<feature type="chain" id="PRO_5019577463" description="PpiC domain-containing protein" evidence="2">
    <location>
        <begin position="33"/>
        <end position="350"/>
    </location>
</feature>
<name>A0A428WG27_AMYBA</name>
<proteinExistence type="predicted"/>
<dbReference type="EMBL" id="QHHU01000031">
    <property type="protein sequence ID" value="RSM42017.1"/>
    <property type="molecule type" value="Genomic_DNA"/>
</dbReference>
<reference evidence="3 4" key="1">
    <citation type="submission" date="2018-05" db="EMBL/GenBank/DDBJ databases">
        <title>Evolution of GPA BGCs.</title>
        <authorList>
            <person name="Waglechner N."/>
            <person name="Wright G.D."/>
        </authorList>
    </citation>
    <scope>NUCLEOTIDE SEQUENCE [LARGE SCALE GENOMIC DNA]</scope>
    <source>
        <strain evidence="3 4">DSM 5908</strain>
    </source>
</reference>
<dbReference type="SUPFAM" id="SSF109998">
    <property type="entry name" value="Triger factor/SurA peptide-binding domain-like"/>
    <property type="match status" value="1"/>
</dbReference>
<dbReference type="OrthoDB" id="5175106at2"/>